<dbReference type="EMBL" id="JWIR02000086">
    <property type="protein sequence ID" value="KKB34355.1"/>
    <property type="molecule type" value="Genomic_DNA"/>
</dbReference>
<evidence type="ECO:0000256" key="1">
    <source>
        <dbReference type="SAM" id="Phobius"/>
    </source>
</evidence>
<proteinExistence type="predicted"/>
<evidence type="ECO:0000313" key="3">
    <source>
        <dbReference type="Proteomes" id="UP000031563"/>
    </source>
</evidence>
<keyword evidence="1" id="KW-1133">Transmembrane helix</keyword>
<dbReference type="Proteomes" id="UP000031563">
    <property type="component" value="Unassembled WGS sequence"/>
</dbReference>
<dbReference type="STRING" id="1221996.QY95_03966"/>
<sequence length="53" mass="5987">MGLKRKGFHQSPSLVPLISLYWVAVYVLHLTTDVLLSKIITENLKNSFSKKGD</sequence>
<reference evidence="2" key="1">
    <citation type="submission" date="2015-02" db="EMBL/GenBank/DDBJ databases">
        <title>Genome Assembly of Bacillaceae bacterium MTCC 8252.</title>
        <authorList>
            <person name="Verma A."/>
            <person name="Khatri I."/>
            <person name="Mual P."/>
            <person name="Subramanian S."/>
            <person name="Krishnamurthi S."/>
        </authorList>
    </citation>
    <scope>NUCLEOTIDE SEQUENCE [LARGE SCALE GENOMIC DNA]</scope>
    <source>
        <strain evidence="2">MTCC 8252</strain>
    </source>
</reference>
<evidence type="ECO:0000313" key="2">
    <source>
        <dbReference type="EMBL" id="KKB34355.1"/>
    </source>
</evidence>
<name>A0A0F5HMS9_BACTR</name>
<feature type="transmembrane region" description="Helical" evidence="1">
    <location>
        <begin position="20"/>
        <end position="41"/>
    </location>
</feature>
<organism evidence="2 3">
    <name type="scientific">Bacillus thermotolerans</name>
    <name type="common">Quasibacillus thermotolerans</name>
    <dbReference type="NCBI Taxonomy" id="1221996"/>
    <lineage>
        <taxon>Bacteria</taxon>
        <taxon>Bacillati</taxon>
        <taxon>Bacillota</taxon>
        <taxon>Bacilli</taxon>
        <taxon>Bacillales</taxon>
        <taxon>Bacillaceae</taxon>
        <taxon>Bacillus</taxon>
    </lineage>
</organism>
<dbReference type="AlphaFoldDB" id="A0A0F5HMS9"/>
<gene>
    <name evidence="2" type="ORF">QY95_03966</name>
</gene>
<keyword evidence="1" id="KW-0472">Membrane</keyword>
<protein>
    <submittedName>
        <fullName evidence="2">Uncharacterized protein</fullName>
    </submittedName>
</protein>
<accession>A0A0F5HMS9</accession>
<keyword evidence="1" id="KW-0812">Transmembrane</keyword>
<comment type="caution">
    <text evidence="2">The sequence shown here is derived from an EMBL/GenBank/DDBJ whole genome shotgun (WGS) entry which is preliminary data.</text>
</comment>
<keyword evidence="3" id="KW-1185">Reference proteome</keyword>